<evidence type="ECO:0000313" key="8">
    <source>
        <dbReference type="Proteomes" id="UP000253529"/>
    </source>
</evidence>
<keyword evidence="4" id="KW-0029">Amino-acid transport</keyword>
<feature type="domain" description="Leucine-binding protein" evidence="6">
    <location>
        <begin position="26"/>
        <end position="346"/>
    </location>
</feature>
<comment type="similarity">
    <text evidence="1">Belongs to the leucine-binding protein family.</text>
</comment>
<evidence type="ECO:0000256" key="5">
    <source>
        <dbReference type="SAM" id="SignalP"/>
    </source>
</evidence>
<reference evidence="7 8" key="1">
    <citation type="submission" date="2018-06" db="EMBL/GenBank/DDBJ databases">
        <title>Genomic Encyclopedia of Type Strains, Phase IV (KMG-IV): sequencing the most valuable type-strain genomes for metagenomic binning, comparative biology and taxonomic classification.</title>
        <authorList>
            <person name="Goeker M."/>
        </authorList>
    </citation>
    <scope>NUCLEOTIDE SEQUENCE [LARGE SCALE GENOMIC DNA]</scope>
    <source>
        <strain evidence="7 8">DSM 24875</strain>
    </source>
</reference>
<dbReference type="PANTHER" id="PTHR47151:SF2">
    <property type="entry name" value="AMINO ACID BINDING PROTEIN"/>
    <property type="match status" value="1"/>
</dbReference>
<evidence type="ECO:0000256" key="2">
    <source>
        <dbReference type="ARBA" id="ARBA00022448"/>
    </source>
</evidence>
<feature type="chain" id="PRO_5016868903" evidence="5">
    <location>
        <begin position="24"/>
        <end position="369"/>
    </location>
</feature>
<comment type="caution">
    <text evidence="7">The sequence shown here is derived from an EMBL/GenBank/DDBJ whole genome shotgun (WGS) entry which is preliminary data.</text>
</comment>
<dbReference type="RefSeq" id="WP_113887841.1">
    <property type="nucleotide sequence ID" value="NZ_QNRK01000003.1"/>
</dbReference>
<proteinExistence type="inferred from homology"/>
<evidence type="ECO:0000256" key="1">
    <source>
        <dbReference type="ARBA" id="ARBA00010062"/>
    </source>
</evidence>
<dbReference type="InterPro" id="IPR028082">
    <property type="entry name" value="Peripla_BP_I"/>
</dbReference>
<dbReference type="PANTHER" id="PTHR47151">
    <property type="entry name" value="LEU/ILE/VAL-BINDING ABC TRANSPORTER SUBUNIT"/>
    <property type="match status" value="1"/>
</dbReference>
<dbReference type="AlphaFoldDB" id="A0A366FT44"/>
<dbReference type="PRINTS" id="PR00337">
    <property type="entry name" value="LEUILEVALBP"/>
</dbReference>
<dbReference type="InterPro" id="IPR000709">
    <property type="entry name" value="Leu_Ile_Val-bd"/>
</dbReference>
<keyword evidence="3 5" id="KW-0732">Signal</keyword>
<keyword evidence="2" id="KW-0813">Transport</keyword>
<dbReference type="Gene3D" id="3.40.50.2300">
    <property type="match status" value="2"/>
</dbReference>
<dbReference type="SUPFAM" id="SSF53822">
    <property type="entry name" value="Periplasmic binding protein-like I"/>
    <property type="match status" value="1"/>
</dbReference>
<evidence type="ECO:0000256" key="4">
    <source>
        <dbReference type="ARBA" id="ARBA00022970"/>
    </source>
</evidence>
<evidence type="ECO:0000313" key="7">
    <source>
        <dbReference type="EMBL" id="RBP17210.1"/>
    </source>
</evidence>
<dbReference type="Proteomes" id="UP000253529">
    <property type="component" value="Unassembled WGS sequence"/>
</dbReference>
<feature type="signal peptide" evidence="5">
    <location>
        <begin position="1"/>
        <end position="23"/>
    </location>
</feature>
<dbReference type="InterPro" id="IPR028081">
    <property type="entry name" value="Leu-bd"/>
</dbReference>
<gene>
    <name evidence="7" type="ORF">DFR50_10395</name>
</gene>
<protein>
    <submittedName>
        <fullName evidence="7">Branched-chain amino acid transport system substrate-binding protein</fullName>
    </submittedName>
</protein>
<dbReference type="Pfam" id="PF13458">
    <property type="entry name" value="Peripla_BP_6"/>
    <property type="match status" value="1"/>
</dbReference>
<dbReference type="OrthoDB" id="9768386at2"/>
<dbReference type="EMBL" id="QNRK01000003">
    <property type="protein sequence ID" value="RBP17210.1"/>
    <property type="molecule type" value="Genomic_DNA"/>
</dbReference>
<organism evidence="7 8">
    <name type="scientific">Roseiarcus fermentans</name>
    <dbReference type="NCBI Taxonomy" id="1473586"/>
    <lineage>
        <taxon>Bacteria</taxon>
        <taxon>Pseudomonadati</taxon>
        <taxon>Pseudomonadota</taxon>
        <taxon>Alphaproteobacteria</taxon>
        <taxon>Hyphomicrobiales</taxon>
        <taxon>Roseiarcaceae</taxon>
        <taxon>Roseiarcus</taxon>
    </lineage>
</organism>
<name>A0A366FT44_9HYPH</name>
<evidence type="ECO:0000256" key="3">
    <source>
        <dbReference type="ARBA" id="ARBA00022729"/>
    </source>
</evidence>
<dbReference type="GO" id="GO:0006865">
    <property type="term" value="P:amino acid transport"/>
    <property type="evidence" value="ECO:0007669"/>
    <property type="project" value="UniProtKB-KW"/>
</dbReference>
<keyword evidence="8" id="KW-1185">Reference proteome</keyword>
<accession>A0A366FT44</accession>
<sequence>MHKIVLLSLAGVALSALATPSLAEDLTIAVAGPMTGPLASIGDQMKRGAEAAAAAINDAGGVAGQKIKIVVQDDVCDPKQAVAVANLIVGQQIKFVDGHACSGSSIPASEVYAENNILMMSPASSNPVLTEKGHPTILRLYPRDDAQGAFAAPWIVDHYKGKKVAIVHDKSAYGKGLATVVKDKLNAAGITEVMFEGINPGDKDYSALVSKLKGAGADFVYFGGYHPEAGLILRQAADQGYKPQLMSADALATSEFWQISGPAGEGTLFTFPSDPQRSPAAAKAVEQFKAQKFNPEGFTLISYGVIQAIAEGVQKAGSTDPKAVAKALKSGETFDTVLGPVKLDAKGDLKDPSFDLNRWSEGKYAAIGK</sequence>
<dbReference type="CDD" id="cd06342">
    <property type="entry name" value="PBP1_ABC_LIVBP-like"/>
    <property type="match status" value="1"/>
</dbReference>
<evidence type="ECO:0000259" key="6">
    <source>
        <dbReference type="Pfam" id="PF13458"/>
    </source>
</evidence>